<comment type="caution">
    <text evidence="2">The sequence shown here is derived from an EMBL/GenBank/DDBJ whole genome shotgun (WGS) entry which is preliminary data.</text>
</comment>
<organism evidence="2 3">
    <name type="scientific">Acanthoscelides obtectus</name>
    <name type="common">Bean weevil</name>
    <name type="synonym">Bruchus obtectus</name>
    <dbReference type="NCBI Taxonomy" id="200917"/>
    <lineage>
        <taxon>Eukaryota</taxon>
        <taxon>Metazoa</taxon>
        <taxon>Ecdysozoa</taxon>
        <taxon>Arthropoda</taxon>
        <taxon>Hexapoda</taxon>
        <taxon>Insecta</taxon>
        <taxon>Pterygota</taxon>
        <taxon>Neoptera</taxon>
        <taxon>Endopterygota</taxon>
        <taxon>Coleoptera</taxon>
        <taxon>Polyphaga</taxon>
        <taxon>Cucujiformia</taxon>
        <taxon>Chrysomeloidea</taxon>
        <taxon>Chrysomelidae</taxon>
        <taxon>Bruchinae</taxon>
        <taxon>Bruchini</taxon>
        <taxon>Acanthoscelides</taxon>
    </lineage>
</organism>
<evidence type="ECO:0000256" key="1">
    <source>
        <dbReference type="SAM" id="MobiDB-lite"/>
    </source>
</evidence>
<feature type="compositionally biased region" description="Basic residues" evidence="1">
    <location>
        <begin position="118"/>
        <end position="132"/>
    </location>
</feature>
<feature type="region of interest" description="Disordered" evidence="1">
    <location>
        <begin position="231"/>
        <end position="255"/>
    </location>
</feature>
<feature type="region of interest" description="Disordered" evidence="1">
    <location>
        <begin position="109"/>
        <end position="181"/>
    </location>
</feature>
<feature type="compositionally biased region" description="Basic and acidic residues" evidence="1">
    <location>
        <begin position="157"/>
        <end position="176"/>
    </location>
</feature>
<dbReference type="EMBL" id="CAKOFQ010007149">
    <property type="protein sequence ID" value="CAH1992593.1"/>
    <property type="molecule type" value="Genomic_DNA"/>
</dbReference>
<dbReference type="OrthoDB" id="5976067at2759"/>
<keyword evidence="3" id="KW-1185">Reference proteome</keyword>
<evidence type="ECO:0000313" key="3">
    <source>
        <dbReference type="Proteomes" id="UP001152888"/>
    </source>
</evidence>
<evidence type="ECO:0000313" key="2">
    <source>
        <dbReference type="EMBL" id="CAH1992593.1"/>
    </source>
</evidence>
<accession>A0A9P0LFW2</accession>
<dbReference type="Proteomes" id="UP001152888">
    <property type="component" value="Unassembled WGS sequence"/>
</dbReference>
<feature type="compositionally biased region" description="Basic and acidic residues" evidence="1">
    <location>
        <begin position="133"/>
        <end position="142"/>
    </location>
</feature>
<name>A0A9P0LFW2_ACAOB</name>
<gene>
    <name evidence="2" type="ORF">ACAOBT_LOCUS20967</name>
</gene>
<sequence>MISTTKMWNCVPFAHTLPFTMGPNKPQKRDFGFNLPSTLQIAPGKQFTNPNFVNKHYPNVHNHHYNNHHATPKIHIDNEDKITNPSTVDSSNSMLIDKSTDVVDHTAYHEIKQDMYKKSKRSRRNRKRKSSQKKMDSNRSDMDINLNGTSESYMEVDDSRESSDNIKTDTNPEKISDISSYGTPSTGVLSASILSCSPPFRPIMRERQISVADSEDSFIVFQSGTDEELVFSESEDDSDNQYEENYESTVGEDLNSSTDIPCKKMSLFSNIASGFLIHNKIGS</sequence>
<reference evidence="2" key="1">
    <citation type="submission" date="2022-03" db="EMBL/GenBank/DDBJ databases">
        <authorList>
            <person name="Sayadi A."/>
        </authorList>
    </citation>
    <scope>NUCLEOTIDE SEQUENCE</scope>
</reference>
<proteinExistence type="predicted"/>
<protein>
    <submittedName>
        <fullName evidence="2">Uncharacterized protein</fullName>
    </submittedName>
</protein>
<dbReference type="AlphaFoldDB" id="A0A9P0LFW2"/>
<feature type="compositionally biased region" description="Acidic residues" evidence="1">
    <location>
        <begin position="231"/>
        <end position="246"/>
    </location>
</feature>